<dbReference type="Proteomes" id="UP000675968">
    <property type="component" value="Unassembled WGS sequence"/>
</dbReference>
<organism evidence="5 6">
    <name type="scientific">Candidatus Iainarchaeum sp</name>
    <dbReference type="NCBI Taxonomy" id="3101447"/>
    <lineage>
        <taxon>Archaea</taxon>
        <taxon>Candidatus Iainarchaeota</taxon>
        <taxon>Candidatus Iainarchaeia</taxon>
        <taxon>Candidatus Iainarchaeales</taxon>
        <taxon>Candidatus Iainarchaeaceae</taxon>
        <taxon>Candidatus Iainarchaeum</taxon>
    </lineage>
</organism>
<sequence length="112" mass="12890">MKEKPYNLCFETLSNDLRLKILKELAEKPRSVNDLAKSLSTEQSRLSHSLSMLRLCNYVTVRTQGKQRIYDLNPVIKQGVSMEKGKSSIFEYMDSHIALACQNHCNKLTQIQ</sequence>
<dbReference type="InterPro" id="IPR036388">
    <property type="entry name" value="WH-like_DNA-bd_sf"/>
</dbReference>
<keyword evidence="3" id="KW-0804">Transcription</keyword>
<dbReference type="PANTHER" id="PTHR33154:SF33">
    <property type="entry name" value="TRANSCRIPTIONAL REPRESSOR SDPR"/>
    <property type="match status" value="1"/>
</dbReference>
<dbReference type="PRINTS" id="PR00778">
    <property type="entry name" value="HTHARSR"/>
</dbReference>
<comment type="caution">
    <text evidence="5">The sequence shown here is derived from an EMBL/GenBank/DDBJ whole genome shotgun (WGS) entry which is preliminary data.</text>
</comment>
<reference evidence="5" key="1">
    <citation type="submission" date="2021-03" db="EMBL/GenBank/DDBJ databases">
        <authorList>
            <person name="Jaffe A."/>
        </authorList>
    </citation>
    <scope>NUCLEOTIDE SEQUENCE</scope>
    <source>
        <strain evidence="5">RIFCSPLOWO2_01_FULL_AR10_48_17</strain>
    </source>
</reference>
<dbReference type="InterPro" id="IPR051081">
    <property type="entry name" value="HTH_MetalResp_TranReg"/>
</dbReference>
<evidence type="ECO:0000256" key="3">
    <source>
        <dbReference type="ARBA" id="ARBA00023163"/>
    </source>
</evidence>
<protein>
    <submittedName>
        <fullName evidence="5">Winged helix-turn-helix transcriptional regulator</fullName>
    </submittedName>
</protein>
<dbReference type="PROSITE" id="PS50987">
    <property type="entry name" value="HTH_ARSR_2"/>
    <property type="match status" value="1"/>
</dbReference>
<name>A0A8T4L8L4_9ARCH</name>
<dbReference type="AlphaFoldDB" id="A0A8T4L8L4"/>
<dbReference type="Gene3D" id="1.10.10.10">
    <property type="entry name" value="Winged helix-like DNA-binding domain superfamily/Winged helix DNA-binding domain"/>
    <property type="match status" value="1"/>
</dbReference>
<gene>
    <name evidence="5" type="ORF">J4215_00845</name>
</gene>
<dbReference type="EMBL" id="JAGVWC010000007">
    <property type="protein sequence ID" value="MBS3061110.1"/>
    <property type="molecule type" value="Genomic_DNA"/>
</dbReference>
<evidence type="ECO:0000256" key="1">
    <source>
        <dbReference type="ARBA" id="ARBA00023015"/>
    </source>
</evidence>
<dbReference type="PANTHER" id="PTHR33154">
    <property type="entry name" value="TRANSCRIPTIONAL REGULATOR, ARSR FAMILY"/>
    <property type="match status" value="1"/>
</dbReference>
<evidence type="ECO:0000313" key="5">
    <source>
        <dbReference type="EMBL" id="MBS3061110.1"/>
    </source>
</evidence>
<reference evidence="5" key="2">
    <citation type="submission" date="2021-05" db="EMBL/GenBank/DDBJ databases">
        <title>Protein family content uncovers lineage relationships and bacterial pathway maintenance mechanisms in DPANN archaea.</title>
        <authorList>
            <person name="Castelle C.J."/>
            <person name="Meheust R."/>
            <person name="Jaffe A.L."/>
            <person name="Seitz K."/>
            <person name="Gong X."/>
            <person name="Baker B.J."/>
            <person name="Banfield J.F."/>
        </authorList>
    </citation>
    <scope>NUCLEOTIDE SEQUENCE</scope>
    <source>
        <strain evidence="5">RIFCSPLOWO2_01_FULL_AR10_48_17</strain>
    </source>
</reference>
<evidence type="ECO:0000259" key="4">
    <source>
        <dbReference type="PROSITE" id="PS50987"/>
    </source>
</evidence>
<dbReference type="GO" id="GO:0003677">
    <property type="term" value="F:DNA binding"/>
    <property type="evidence" value="ECO:0007669"/>
    <property type="project" value="UniProtKB-KW"/>
</dbReference>
<dbReference type="CDD" id="cd00090">
    <property type="entry name" value="HTH_ARSR"/>
    <property type="match status" value="1"/>
</dbReference>
<dbReference type="NCBIfam" id="NF033788">
    <property type="entry name" value="HTH_metalloreg"/>
    <property type="match status" value="1"/>
</dbReference>
<dbReference type="InterPro" id="IPR011991">
    <property type="entry name" value="ArsR-like_HTH"/>
</dbReference>
<dbReference type="Pfam" id="PF01022">
    <property type="entry name" value="HTH_5"/>
    <property type="match status" value="1"/>
</dbReference>
<dbReference type="SUPFAM" id="SSF46785">
    <property type="entry name" value="Winged helix' DNA-binding domain"/>
    <property type="match status" value="1"/>
</dbReference>
<evidence type="ECO:0000313" key="6">
    <source>
        <dbReference type="Proteomes" id="UP000675968"/>
    </source>
</evidence>
<keyword evidence="2" id="KW-0238">DNA-binding</keyword>
<dbReference type="GO" id="GO:0003700">
    <property type="term" value="F:DNA-binding transcription factor activity"/>
    <property type="evidence" value="ECO:0007669"/>
    <property type="project" value="InterPro"/>
</dbReference>
<feature type="domain" description="HTH arsR-type" evidence="4">
    <location>
        <begin position="1"/>
        <end position="91"/>
    </location>
</feature>
<accession>A0A8T4L8L4</accession>
<proteinExistence type="predicted"/>
<evidence type="ECO:0000256" key="2">
    <source>
        <dbReference type="ARBA" id="ARBA00023125"/>
    </source>
</evidence>
<dbReference type="InterPro" id="IPR036390">
    <property type="entry name" value="WH_DNA-bd_sf"/>
</dbReference>
<keyword evidence="1" id="KW-0805">Transcription regulation</keyword>
<dbReference type="SMART" id="SM00418">
    <property type="entry name" value="HTH_ARSR"/>
    <property type="match status" value="1"/>
</dbReference>
<dbReference type="InterPro" id="IPR001845">
    <property type="entry name" value="HTH_ArsR_DNA-bd_dom"/>
</dbReference>